<dbReference type="InterPro" id="IPR001214">
    <property type="entry name" value="SET_dom"/>
</dbReference>
<dbReference type="InterPro" id="IPR041938">
    <property type="entry name" value="Hist-Lys_N-MTase_N"/>
</dbReference>
<keyword evidence="11" id="KW-0804">Transcription</keyword>
<feature type="domain" description="SET" evidence="14">
    <location>
        <begin position="194"/>
        <end position="309"/>
    </location>
</feature>
<dbReference type="Gene3D" id="1.10.10.1700">
    <property type="entry name" value="Histone-lysine N-methyltransferase"/>
    <property type="match status" value="1"/>
</dbReference>
<name>A0AAD5QTF3_PARTN</name>
<keyword evidence="5" id="KW-0678">Repressor</keyword>
<dbReference type="SUPFAM" id="SSF82199">
    <property type="entry name" value="SET domain"/>
    <property type="match status" value="1"/>
</dbReference>
<evidence type="ECO:0000256" key="13">
    <source>
        <dbReference type="SAM" id="MobiDB-lite"/>
    </source>
</evidence>
<dbReference type="GO" id="GO:0005634">
    <property type="term" value="C:nucleus"/>
    <property type="evidence" value="ECO:0007669"/>
    <property type="project" value="UniProtKB-SubCell"/>
</dbReference>
<dbReference type="EMBL" id="JAHQIW010004115">
    <property type="protein sequence ID" value="KAJ1361105.1"/>
    <property type="molecule type" value="Genomic_DNA"/>
</dbReference>
<keyword evidence="10" id="KW-0805">Transcription regulation</keyword>
<keyword evidence="4" id="KW-0158">Chromosome</keyword>
<dbReference type="PROSITE" id="PS50280">
    <property type="entry name" value="SET"/>
    <property type="match status" value="1"/>
</dbReference>
<dbReference type="InterPro" id="IPR025790">
    <property type="entry name" value="Suv4-20_animal"/>
</dbReference>
<accession>A0AAD5QTF3</accession>
<evidence type="ECO:0000313" key="16">
    <source>
        <dbReference type="Proteomes" id="UP001196413"/>
    </source>
</evidence>
<dbReference type="Proteomes" id="UP001196413">
    <property type="component" value="Unassembled WGS sequence"/>
</dbReference>
<evidence type="ECO:0000256" key="12">
    <source>
        <dbReference type="ARBA" id="ARBA00023242"/>
    </source>
</evidence>
<dbReference type="EC" id="2.1.1.362" evidence="3"/>
<evidence type="ECO:0000256" key="2">
    <source>
        <dbReference type="ARBA" id="ARBA00004286"/>
    </source>
</evidence>
<evidence type="ECO:0000256" key="6">
    <source>
        <dbReference type="ARBA" id="ARBA00022603"/>
    </source>
</evidence>
<keyword evidence="8" id="KW-0949">S-adenosyl-L-methionine</keyword>
<dbReference type="Pfam" id="PF00856">
    <property type="entry name" value="SET"/>
    <property type="match status" value="1"/>
</dbReference>
<dbReference type="Gene3D" id="2.170.270.10">
    <property type="entry name" value="SET domain"/>
    <property type="match status" value="1"/>
</dbReference>
<evidence type="ECO:0000256" key="11">
    <source>
        <dbReference type="ARBA" id="ARBA00023163"/>
    </source>
</evidence>
<evidence type="ECO:0000256" key="1">
    <source>
        <dbReference type="ARBA" id="ARBA00004123"/>
    </source>
</evidence>
<evidence type="ECO:0000256" key="7">
    <source>
        <dbReference type="ARBA" id="ARBA00022679"/>
    </source>
</evidence>
<proteinExistence type="predicted"/>
<comment type="caution">
    <text evidence="15">The sequence shown here is derived from an EMBL/GenBank/DDBJ whole genome shotgun (WGS) entry which is preliminary data.</text>
</comment>
<dbReference type="PANTHER" id="PTHR12977">
    <property type="entry name" value="SUPPRESSOR OF VARIEGATION 4-20-RELATED"/>
    <property type="match status" value="1"/>
</dbReference>
<dbReference type="PANTHER" id="PTHR12977:SF4">
    <property type="entry name" value="HISTONE-LYSINE N-METHYLTRANSFERASE KMT5B"/>
    <property type="match status" value="1"/>
</dbReference>
<dbReference type="InterPro" id="IPR039977">
    <property type="entry name" value="Suv4-20/Set9"/>
</dbReference>
<dbReference type="InterPro" id="IPR046341">
    <property type="entry name" value="SET_dom_sf"/>
</dbReference>
<dbReference type="GO" id="GO:0005694">
    <property type="term" value="C:chromosome"/>
    <property type="evidence" value="ECO:0007669"/>
    <property type="project" value="UniProtKB-SubCell"/>
</dbReference>
<evidence type="ECO:0000256" key="4">
    <source>
        <dbReference type="ARBA" id="ARBA00022454"/>
    </source>
</evidence>
<evidence type="ECO:0000256" key="9">
    <source>
        <dbReference type="ARBA" id="ARBA00022853"/>
    </source>
</evidence>
<dbReference type="FunFam" id="2.170.270.10:FF:000006">
    <property type="entry name" value="Histone-lysine N-methyltransferase"/>
    <property type="match status" value="1"/>
</dbReference>
<dbReference type="PROSITE" id="PS51570">
    <property type="entry name" value="SAM_MT43_SUVAR420_2"/>
    <property type="match status" value="1"/>
</dbReference>
<keyword evidence="6" id="KW-0489">Methyltransferase</keyword>
<keyword evidence="16" id="KW-1185">Reference proteome</keyword>
<evidence type="ECO:0000259" key="14">
    <source>
        <dbReference type="PROSITE" id="PS50280"/>
    </source>
</evidence>
<reference evidence="15" key="1">
    <citation type="submission" date="2021-06" db="EMBL/GenBank/DDBJ databases">
        <title>Parelaphostrongylus tenuis whole genome reference sequence.</title>
        <authorList>
            <person name="Garwood T.J."/>
            <person name="Larsen P.A."/>
            <person name="Fountain-Jones N.M."/>
            <person name="Garbe J.R."/>
            <person name="Macchietto M.G."/>
            <person name="Kania S.A."/>
            <person name="Gerhold R.W."/>
            <person name="Richards J.E."/>
            <person name="Wolf T.M."/>
        </authorList>
    </citation>
    <scope>NUCLEOTIDE SEQUENCE</scope>
    <source>
        <strain evidence="15">MNPRO001-30</strain>
        <tissue evidence="15">Meninges</tissue>
    </source>
</reference>
<sequence length="377" mass="43347">MDGLCVARGLQENVLNDGIIRAQASVLPRVLLAALDISLFYTVFHYLPPFLTENLRLYLQMKPSNSQQRTDEDETEISEDLLLSFREVPSGDHSLTPQELCIFDDMATALVIDSVLDFQTHKMHPRRRYVRQDERHIVMDIMRQFRESNNFAQALLQFFSLRSVKDFIHRLTLQKQAALRDHIVRFLNVFSSKAGFTIDFCSRYAAEQNMGAKLVATRFWQRGDKIERLCGVISELNDEEEEQILRPGLNDFSVMYSMRKKCAQLWLGPGAYINHDCRPSCRFVPNGHTAYIQILRELKPGDEITCFYGEDFFGEGNEKCECITCERRGKGVFASREENSDNASGSSIEIDDPNTSSQQKYGLRETESRLYRSGVTM</sequence>
<protein>
    <recommendedName>
        <fullName evidence="3">[histone H4]-N-methyl-L-lysine(20) N-methyltransferase</fullName>
        <ecNumber evidence="3">2.1.1.362</ecNumber>
    </recommendedName>
</protein>
<dbReference type="AlphaFoldDB" id="A0AAD5QTF3"/>
<keyword evidence="9" id="KW-0156">Chromatin regulator</keyword>
<gene>
    <name evidence="15" type="ORF">KIN20_020283</name>
</gene>
<feature type="compositionally biased region" description="Polar residues" evidence="13">
    <location>
        <begin position="341"/>
        <end position="360"/>
    </location>
</feature>
<evidence type="ECO:0000313" key="15">
    <source>
        <dbReference type="EMBL" id="KAJ1361105.1"/>
    </source>
</evidence>
<evidence type="ECO:0000256" key="3">
    <source>
        <dbReference type="ARBA" id="ARBA00012188"/>
    </source>
</evidence>
<feature type="region of interest" description="Disordered" evidence="13">
    <location>
        <begin position="336"/>
        <end position="363"/>
    </location>
</feature>
<evidence type="ECO:0000256" key="5">
    <source>
        <dbReference type="ARBA" id="ARBA00022491"/>
    </source>
</evidence>
<organism evidence="15 16">
    <name type="scientific">Parelaphostrongylus tenuis</name>
    <name type="common">Meningeal worm</name>
    <dbReference type="NCBI Taxonomy" id="148309"/>
    <lineage>
        <taxon>Eukaryota</taxon>
        <taxon>Metazoa</taxon>
        <taxon>Ecdysozoa</taxon>
        <taxon>Nematoda</taxon>
        <taxon>Chromadorea</taxon>
        <taxon>Rhabditida</taxon>
        <taxon>Rhabditina</taxon>
        <taxon>Rhabditomorpha</taxon>
        <taxon>Strongyloidea</taxon>
        <taxon>Metastrongylidae</taxon>
        <taxon>Parelaphostrongylus</taxon>
    </lineage>
</organism>
<keyword evidence="7" id="KW-0808">Transferase</keyword>
<dbReference type="GO" id="GO:0140941">
    <property type="term" value="F:histone H4K20me methyltransferase activity"/>
    <property type="evidence" value="ECO:0007669"/>
    <property type="project" value="UniProtKB-EC"/>
</dbReference>
<keyword evidence="12" id="KW-0539">Nucleus</keyword>
<dbReference type="SMART" id="SM00317">
    <property type="entry name" value="SET"/>
    <property type="match status" value="1"/>
</dbReference>
<evidence type="ECO:0000256" key="10">
    <source>
        <dbReference type="ARBA" id="ARBA00023015"/>
    </source>
</evidence>
<dbReference type="GO" id="GO:0032259">
    <property type="term" value="P:methylation"/>
    <property type="evidence" value="ECO:0007669"/>
    <property type="project" value="UniProtKB-KW"/>
</dbReference>
<evidence type="ECO:0000256" key="8">
    <source>
        <dbReference type="ARBA" id="ARBA00022691"/>
    </source>
</evidence>
<comment type="subcellular location">
    <subcellularLocation>
        <location evidence="2">Chromosome</location>
    </subcellularLocation>
    <subcellularLocation>
        <location evidence="1">Nucleus</location>
    </subcellularLocation>
</comment>